<evidence type="ECO:0000313" key="2">
    <source>
        <dbReference type="EMBL" id="VTR95118.1"/>
    </source>
</evidence>
<sequence length="123" mass="13451">MAERTEIHTDGTFNDQTGVGGWAAVVARTSTGWQEGTSSYEMEPRAIVEAVKLAEGPCTVVSDHEGIIGLARDGRTPRMCRSLWDELYATATGKDIVFEWKKRDQSLGSRLAHQLSRGAAKGR</sequence>
<dbReference type="GO" id="GO:0003676">
    <property type="term" value="F:nucleic acid binding"/>
    <property type="evidence" value="ECO:0007669"/>
    <property type="project" value="InterPro"/>
</dbReference>
<organism evidence="2 3">
    <name type="scientific">Gemmata massiliana</name>
    <dbReference type="NCBI Taxonomy" id="1210884"/>
    <lineage>
        <taxon>Bacteria</taxon>
        <taxon>Pseudomonadati</taxon>
        <taxon>Planctomycetota</taxon>
        <taxon>Planctomycetia</taxon>
        <taxon>Gemmatales</taxon>
        <taxon>Gemmataceae</taxon>
        <taxon>Gemmata</taxon>
    </lineage>
</organism>
<accession>A0A6P2D1A9</accession>
<dbReference type="EMBL" id="LR593886">
    <property type="protein sequence ID" value="VTR95118.1"/>
    <property type="molecule type" value="Genomic_DNA"/>
</dbReference>
<dbReference type="SUPFAM" id="SSF53098">
    <property type="entry name" value="Ribonuclease H-like"/>
    <property type="match status" value="1"/>
</dbReference>
<dbReference type="InterPro" id="IPR012337">
    <property type="entry name" value="RNaseH-like_sf"/>
</dbReference>
<gene>
    <name evidence="2" type="ORF">SOIL9_25960</name>
</gene>
<name>A0A6P2D1A9_9BACT</name>
<dbReference type="AlphaFoldDB" id="A0A6P2D1A9"/>
<proteinExistence type="predicted"/>
<dbReference type="GO" id="GO:0004523">
    <property type="term" value="F:RNA-DNA hybrid ribonuclease activity"/>
    <property type="evidence" value="ECO:0007669"/>
    <property type="project" value="InterPro"/>
</dbReference>
<dbReference type="PROSITE" id="PS50879">
    <property type="entry name" value="RNASE_H_1"/>
    <property type="match status" value="1"/>
</dbReference>
<evidence type="ECO:0000313" key="3">
    <source>
        <dbReference type="Proteomes" id="UP000464178"/>
    </source>
</evidence>
<dbReference type="KEGG" id="gms:SOIL9_25960"/>
<dbReference type="RefSeq" id="WP_162669572.1">
    <property type="nucleotide sequence ID" value="NZ_LR593886.1"/>
</dbReference>
<evidence type="ECO:0000259" key="1">
    <source>
        <dbReference type="PROSITE" id="PS50879"/>
    </source>
</evidence>
<dbReference type="InterPro" id="IPR002156">
    <property type="entry name" value="RNaseH_domain"/>
</dbReference>
<keyword evidence="3" id="KW-1185">Reference proteome</keyword>
<reference evidence="2 3" key="1">
    <citation type="submission" date="2019-05" db="EMBL/GenBank/DDBJ databases">
        <authorList>
            <consortium name="Science for Life Laboratories"/>
        </authorList>
    </citation>
    <scope>NUCLEOTIDE SEQUENCE [LARGE SCALE GENOMIC DNA]</scope>
    <source>
        <strain evidence="2">Soil9</strain>
    </source>
</reference>
<protein>
    <recommendedName>
        <fullName evidence="1">RNase H type-1 domain-containing protein</fullName>
    </recommendedName>
</protein>
<dbReference type="Gene3D" id="3.30.420.10">
    <property type="entry name" value="Ribonuclease H-like superfamily/Ribonuclease H"/>
    <property type="match status" value="1"/>
</dbReference>
<dbReference type="InterPro" id="IPR036397">
    <property type="entry name" value="RNaseH_sf"/>
</dbReference>
<feature type="domain" description="RNase H type-1" evidence="1">
    <location>
        <begin position="1"/>
        <end position="121"/>
    </location>
</feature>
<dbReference type="Proteomes" id="UP000464178">
    <property type="component" value="Chromosome"/>
</dbReference>